<dbReference type="Gene3D" id="3.80.10.10">
    <property type="entry name" value="Ribonuclease Inhibitor"/>
    <property type="match status" value="1"/>
</dbReference>
<dbReference type="EMBL" id="SDRB02012255">
    <property type="protein sequence ID" value="THF98232.1"/>
    <property type="molecule type" value="Genomic_DNA"/>
</dbReference>
<organism evidence="1 2">
    <name type="scientific">Camellia sinensis var. sinensis</name>
    <name type="common">China tea</name>
    <dbReference type="NCBI Taxonomy" id="542762"/>
    <lineage>
        <taxon>Eukaryota</taxon>
        <taxon>Viridiplantae</taxon>
        <taxon>Streptophyta</taxon>
        <taxon>Embryophyta</taxon>
        <taxon>Tracheophyta</taxon>
        <taxon>Spermatophyta</taxon>
        <taxon>Magnoliopsida</taxon>
        <taxon>eudicotyledons</taxon>
        <taxon>Gunneridae</taxon>
        <taxon>Pentapetalae</taxon>
        <taxon>asterids</taxon>
        <taxon>Ericales</taxon>
        <taxon>Theaceae</taxon>
        <taxon>Camellia</taxon>
    </lineage>
</organism>
<dbReference type="Proteomes" id="UP000306102">
    <property type="component" value="Unassembled WGS sequence"/>
</dbReference>
<gene>
    <name evidence="1" type="ORF">TEA_000441</name>
</gene>
<dbReference type="AlphaFoldDB" id="A0A4S4D728"/>
<reference evidence="1 2" key="1">
    <citation type="journal article" date="2018" name="Proc. Natl. Acad. Sci. U.S.A.">
        <title>Draft genome sequence of Camellia sinensis var. sinensis provides insights into the evolution of the tea genome and tea quality.</title>
        <authorList>
            <person name="Wei C."/>
            <person name="Yang H."/>
            <person name="Wang S."/>
            <person name="Zhao J."/>
            <person name="Liu C."/>
            <person name="Gao L."/>
            <person name="Xia E."/>
            <person name="Lu Y."/>
            <person name="Tai Y."/>
            <person name="She G."/>
            <person name="Sun J."/>
            <person name="Cao H."/>
            <person name="Tong W."/>
            <person name="Gao Q."/>
            <person name="Li Y."/>
            <person name="Deng W."/>
            <person name="Jiang X."/>
            <person name="Wang W."/>
            <person name="Chen Q."/>
            <person name="Zhang S."/>
            <person name="Li H."/>
            <person name="Wu J."/>
            <person name="Wang P."/>
            <person name="Li P."/>
            <person name="Shi C."/>
            <person name="Zheng F."/>
            <person name="Jian J."/>
            <person name="Huang B."/>
            <person name="Shan D."/>
            <person name="Shi M."/>
            <person name="Fang C."/>
            <person name="Yue Y."/>
            <person name="Li F."/>
            <person name="Li D."/>
            <person name="Wei S."/>
            <person name="Han B."/>
            <person name="Jiang C."/>
            <person name="Yin Y."/>
            <person name="Xia T."/>
            <person name="Zhang Z."/>
            <person name="Bennetzen J.L."/>
            <person name="Zhao S."/>
            <person name="Wan X."/>
        </authorList>
    </citation>
    <scope>NUCLEOTIDE SEQUENCE [LARGE SCALE GENOMIC DNA]</scope>
    <source>
        <strain evidence="2">cv. Shuchazao</strain>
        <tissue evidence="1">Leaf</tissue>
    </source>
</reference>
<dbReference type="STRING" id="542762.A0A4S4D728"/>
<name>A0A4S4D728_CAMSN</name>
<proteinExistence type="predicted"/>
<sequence>MHGICEWDSSRDGYWAHNNHKVSRLVHLEFWKETAQVEKGEKEGTRKSNLIRHCFTSCFFWGSLPTSLGNLTQLNYASLSSNKFNVGTLQILGKLTELTDLELRDLNLYEASPPLNLEQDNDSTFPSKVEWIFIYAGYVSGIVVGMVIGHKITTRYHEWFIENFGRKQRKLSREKRRDTKIEVDYPLQKEWLPHSKESSALPEMDISLQIPMTRTMSKTDLRRVLIRDRTRFFGFHEIRDQIFCFHEVRRFRFLFSVRRFTCQPIATEIINRSSQRSSKERFAKSFIFIPAL</sequence>
<dbReference type="SUPFAM" id="SSF52058">
    <property type="entry name" value="L domain-like"/>
    <property type="match status" value="1"/>
</dbReference>
<evidence type="ECO:0000313" key="2">
    <source>
        <dbReference type="Proteomes" id="UP000306102"/>
    </source>
</evidence>
<comment type="caution">
    <text evidence="1">The sequence shown here is derived from an EMBL/GenBank/DDBJ whole genome shotgun (WGS) entry which is preliminary data.</text>
</comment>
<evidence type="ECO:0000313" key="1">
    <source>
        <dbReference type="EMBL" id="THF98232.1"/>
    </source>
</evidence>
<dbReference type="InterPro" id="IPR032675">
    <property type="entry name" value="LRR_dom_sf"/>
</dbReference>
<protein>
    <submittedName>
        <fullName evidence="1">Uncharacterized protein</fullName>
    </submittedName>
</protein>
<accession>A0A4S4D728</accession>
<keyword evidence="2" id="KW-1185">Reference proteome</keyword>